<dbReference type="InterPro" id="IPR023346">
    <property type="entry name" value="Lysozyme-like_dom_sf"/>
</dbReference>
<dbReference type="AlphaFoldDB" id="A0A8B6M2W6"/>
<keyword evidence="1" id="KW-0732">Signal</keyword>
<feature type="domain" description="Transglycosylase SLT" evidence="3">
    <location>
        <begin position="39"/>
        <end position="329"/>
    </location>
</feature>
<evidence type="ECO:0000256" key="1">
    <source>
        <dbReference type="SAM" id="SignalP"/>
    </source>
</evidence>
<dbReference type="NCBIfam" id="TIGR02283">
    <property type="entry name" value="MltB_2"/>
    <property type="match status" value="1"/>
</dbReference>
<dbReference type="PANTHER" id="PTHR30163:SF10">
    <property type="entry name" value="TRANSGLYCOLASE-RELATED"/>
    <property type="match status" value="1"/>
</dbReference>
<dbReference type="SUPFAM" id="SSF47090">
    <property type="entry name" value="PGBD-like"/>
    <property type="match status" value="1"/>
</dbReference>
<dbReference type="Gene3D" id="1.10.101.10">
    <property type="entry name" value="PGBD-like superfamily/PGBD"/>
    <property type="match status" value="1"/>
</dbReference>
<proteinExistence type="predicted"/>
<dbReference type="Gene3D" id="1.10.8.350">
    <property type="entry name" value="Bacterial muramidase"/>
    <property type="match status" value="1"/>
</dbReference>
<evidence type="ECO:0000259" key="2">
    <source>
        <dbReference type="Pfam" id="PF01471"/>
    </source>
</evidence>
<evidence type="ECO:0000259" key="3">
    <source>
        <dbReference type="Pfam" id="PF13406"/>
    </source>
</evidence>
<name>A0A8B6M2W6_METTU</name>
<accession>A0A8B6M2W6</accession>
<feature type="domain" description="Peptidoglycan binding-like" evidence="2">
    <location>
        <begin position="350"/>
        <end position="405"/>
    </location>
</feature>
<dbReference type="PANTHER" id="PTHR30163">
    <property type="entry name" value="MEMBRANE-BOUND LYTIC MUREIN TRANSGLYCOSYLASE B"/>
    <property type="match status" value="1"/>
</dbReference>
<reference evidence="4 5" key="1">
    <citation type="submission" date="2019-05" db="EMBL/GenBank/DDBJ databases">
        <authorList>
            <person name="Farhan Ul Haque M."/>
        </authorList>
    </citation>
    <scope>NUCLEOTIDE SEQUENCE [LARGE SCALE GENOMIC DNA]</scope>
    <source>
        <strain evidence="4">2</strain>
    </source>
</reference>
<sequence length="409" mass="43566">MTSANAPDRAARRRVPFMALCVAFGAMNTAGAFPAGAASFQECLAALRPSILASGVSAATFDKATSALQPNPDVFVLAQAQPEFKTPIWDYLAGLVDEERVNDGRAMMQRWAQALATAQAKFGVDGATIAAVWGVESDFGRSFGTRPIIQSLATLSCGSFRQAYFRTEFTAALKILDHGDIAPEQFVGSWAGAFGQTQFMPSTFLRTAVDLDGDGRKDLINSVPDALGSTAAYLRKGGWTPGVEWGFEVRLPQRYAGPSGRTRKEPMAAWAARGIVRIDGSRLDGGPNAGLLLPAGPNGPAFLVTRNFDAIYSYNAAESYALAIALLSDRLRGRRGLATPWPTNDPGLSRADRRELQSLLMRRGYDLDGKADGVIGTKTKQAISDFQAKAGLPPDGRASVSVLAAARGR</sequence>
<feature type="chain" id="PRO_5032413419" evidence="1">
    <location>
        <begin position="38"/>
        <end position="409"/>
    </location>
</feature>
<dbReference type="InterPro" id="IPR031304">
    <property type="entry name" value="SLT_2"/>
</dbReference>
<dbReference type="EMBL" id="CABFMQ020000046">
    <property type="protein sequence ID" value="VTZ49134.1"/>
    <property type="molecule type" value="Genomic_DNA"/>
</dbReference>
<evidence type="ECO:0000313" key="5">
    <source>
        <dbReference type="Proteomes" id="UP000485880"/>
    </source>
</evidence>
<organism evidence="4 5">
    <name type="scientific">Methylocella tundrae</name>
    <dbReference type="NCBI Taxonomy" id="227605"/>
    <lineage>
        <taxon>Bacteria</taxon>
        <taxon>Pseudomonadati</taxon>
        <taxon>Pseudomonadota</taxon>
        <taxon>Alphaproteobacteria</taxon>
        <taxon>Hyphomicrobiales</taxon>
        <taxon>Beijerinckiaceae</taxon>
        <taxon>Methylocella</taxon>
    </lineage>
</organism>
<dbReference type="GO" id="GO:0008933">
    <property type="term" value="F:peptidoglycan lytic transglycosylase activity"/>
    <property type="evidence" value="ECO:0007669"/>
    <property type="project" value="TreeGrafter"/>
</dbReference>
<gene>
    <name evidence="4" type="ORF">MPC4_140033</name>
</gene>
<dbReference type="InterPro" id="IPR011970">
    <property type="entry name" value="MltB_2"/>
</dbReference>
<dbReference type="SUPFAM" id="SSF53955">
    <property type="entry name" value="Lysozyme-like"/>
    <property type="match status" value="1"/>
</dbReference>
<feature type="signal peptide" evidence="1">
    <location>
        <begin position="1"/>
        <end position="37"/>
    </location>
</feature>
<dbReference type="Pfam" id="PF01471">
    <property type="entry name" value="PG_binding_1"/>
    <property type="match status" value="1"/>
</dbReference>
<evidence type="ECO:0000313" key="4">
    <source>
        <dbReference type="EMBL" id="VTZ49134.1"/>
    </source>
</evidence>
<dbReference type="Gene3D" id="1.10.530.10">
    <property type="match status" value="1"/>
</dbReference>
<dbReference type="InterPro" id="IPR043426">
    <property type="entry name" value="MltB-like"/>
</dbReference>
<dbReference type="InterPro" id="IPR036366">
    <property type="entry name" value="PGBDSf"/>
</dbReference>
<dbReference type="Proteomes" id="UP000485880">
    <property type="component" value="Unassembled WGS sequence"/>
</dbReference>
<keyword evidence="5" id="KW-1185">Reference proteome</keyword>
<comment type="caution">
    <text evidence="4">The sequence shown here is derived from an EMBL/GenBank/DDBJ whole genome shotgun (WGS) entry which is preliminary data.</text>
</comment>
<dbReference type="GO" id="GO:0009253">
    <property type="term" value="P:peptidoglycan catabolic process"/>
    <property type="evidence" value="ECO:0007669"/>
    <property type="project" value="TreeGrafter"/>
</dbReference>
<dbReference type="Pfam" id="PF13406">
    <property type="entry name" value="SLT_2"/>
    <property type="match status" value="1"/>
</dbReference>
<dbReference type="InterPro" id="IPR036365">
    <property type="entry name" value="PGBD-like_sf"/>
</dbReference>
<dbReference type="InterPro" id="IPR002477">
    <property type="entry name" value="Peptidoglycan-bd-like"/>
</dbReference>
<protein>
    <submittedName>
        <fullName evidence="4">Lytic murein transglycosylase</fullName>
    </submittedName>
</protein>